<comment type="caution">
    <text evidence="1">The sequence shown here is derived from an EMBL/GenBank/DDBJ whole genome shotgun (WGS) entry which is preliminary data.</text>
</comment>
<dbReference type="AlphaFoldDB" id="A0A3D9CUQ1"/>
<protein>
    <submittedName>
        <fullName evidence="1">Uncharacterized protein</fullName>
    </submittedName>
</protein>
<evidence type="ECO:0000313" key="2">
    <source>
        <dbReference type="Proteomes" id="UP000256769"/>
    </source>
</evidence>
<evidence type="ECO:0000313" key="1">
    <source>
        <dbReference type="EMBL" id="REC69495.1"/>
    </source>
</evidence>
<organism evidence="1 2">
    <name type="scientific">Chryseobacterium flavum</name>
    <dbReference type="NCBI Taxonomy" id="415851"/>
    <lineage>
        <taxon>Bacteria</taxon>
        <taxon>Pseudomonadati</taxon>
        <taxon>Bacteroidota</taxon>
        <taxon>Flavobacteriia</taxon>
        <taxon>Flavobacteriales</taxon>
        <taxon>Weeksellaceae</taxon>
        <taxon>Chryseobacterium group</taxon>
        <taxon>Chryseobacterium</taxon>
    </lineage>
</organism>
<sequence>MFALVLFKVVDLFYTIPVLSDAGLVGRTGDSLHTKNINIFCLVCGLVLFYKQDYAEFIALFPVY</sequence>
<dbReference type="Proteomes" id="UP000256769">
    <property type="component" value="Unassembled WGS sequence"/>
</dbReference>
<reference evidence="1 2" key="1">
    <citation type="journal article" date="2007" name="Int. J. Syst. Evol. Microbiol.">
        <title>Chryseobacterium flavum sp. nov., isolated from polluted soil.</title>
        <authorList>
            <person name="Zhou Y."/>
            <person name="Dong J."/>
            <person name="Wang X."/>
            <person name="Huang X."/>
            <person name="Zhang K.Y."/>
            <person name="Zhang Y.Q."/>
            <person name="Guo Y.F."/>
            <person name="Lai R."/>
            <person name="Li W.J."/>
        </authorList>
    </citation>
    <scope>NUCLEOTIDE SEQUENCE [LARGE SCALE GENOMIC DNA]</scope>
    <source>
        <strain evidence="1 2">KCTC 12877</strain>
    </source>
</reference>
<proteinExistence type="predicted"/>
<dbReference type="EMBL" id="QNUE01000001">
    <property type="protein sequence ID" value="REC69495.1"/>
    <property type="molecule type" value="Genomic_DNA"/>
</dbReference>
<keyword evidence="2" id="KW-1185">Reference proteome</keyword>
<name>A0A3D9CUQ1_9FLAO</name>
<gene>
    <name evidence="1" type="ORF">DRF59_01125</name>
</gene>
<accession>A0A3D9CUQ1</accession>